<organism evidence="2 3">
    <name type="scientific">Corynespora cassiicola Philippines</name>
    <dbReference type="NCBI Taxonomy" id="1448308"/>
    <lineage>
        <taxon>Eukaryota</taxon>
        <taxon>Fungi</taxon>
        <taxon>Dikarya</taxon>
        <taxon>Ascomycota</taxon>
        <taxon>Pezizomycotina</taxon>
        <taxon>Dothideomycetes</taxon>
        <taxon>Pleosporomycetidae</taxon>
        <taxon>Pleosporales</taxon>
        <taxon>Corynesporascaceae</taxon>
        <taxon>Corynespora</taxon>
    </lineage>
</organism>
<evidence type="ECO:0000313" key="2">
    <source>
        <dbReference type="EMBL" id="PSN64831.1"/>
    </source>
</evidence>
<dbReference type="EMBL" id="KZ678137">
    <property type="protein sequence ID" value="PSN64831.1"/>
    <property type="molecule type" value="Genomic_DNA"/>
</dbReference>
<evidence type="ECO:0000256" key="1">
    <source>
        <dbReference type="SAM" id="SignalP"/>
    </source>
</evidence>
<keyword evidence="3" id="KW-1185">Reference proteome</keyword>
<evidence type="ECO:0000313" key="3">
    <source>
        <dbReference type="Proteomes" id="UP000240883"/>
    </source>
</evidence>
<gene>
    <name evidence="2" type="ORF">BS50DRAFT_554999</name>
</gene>
<keyword evidence="1" id="KW-0732">Signal</keyword>
<proteinExistence type="predicted"/>
<evidence type="ECO:0008006" key="4">
    <source>
        <dbReference type="Google" id="ProtNLM"/>
    </source>
</evidence>
<reference evidence="2 3" key="1">
    <citation type="journal article" date="2018" name="Front. Microbiol.">
        <title>Genome-Wide Analysis of Corynespora cassiicola Leaf Fall Disease Putative Effectors.</title>
        <authorList>
            <person name="Lopez D."/>
            <person name="Ribeiro S."/>
            <person name="Label P."/>
            <person name="Fumanal B."/>
            <person name="Venisse J.S."/>
            <person name="Kohler A."/>
            <person name="de Oliveira R.R."/>
            <person name="Labutti K."/>
            <person name="Lipzen A."/>
            <person name="Lail K."/>
            <person name="Bauer D."/>
            <person name="Ohm R.A."/>
            <person name="Barry K.W."/>
            <person name="Spatafora J."/>
            <person name="Grigoriev I.V."/>
            <person name="Martin F.M."/>
            <person name="Pujade-Renaud V."/>
        </authorList>
    </citation>
    <scope>NUCLEOTIDE SEQUENCE [LARGE SCALE GENOMIC DNA]</scope>
    <source>
        <strain evidence="2 3">Philippines</strain>
    </source>
</reference>
<dbReference type="PANTHER" id="PTHR42060">
    <property type="entry name" value="NHL REPEAT-CONTAINING PROTEIN-RELATED"/>
    <property type="match status" value="1"/>
</dbReference>
<dbReference type="Proteomes" id="UP000240883">
    <property type="component" value="Unassembled WGS sequence"/>
</dbReference>
<dbReference type="PANTHER" id="PTHR42060:SF3">
    <property type="entry name" value="SMP-30_GLUCONOLACTONASE_LRE-LIKE REGION DOMAIN-CONTAINING PROTEIN"/>
    <property type="match status" value="1"/>
</dbReference>
<dbReference type="Gene3D" id="2.120.10.30">
    <property type="entry name" value="TolB, C-terminal domain"/>
    <property type="match status" value="1"/>
</dbReference>
<accession>A0A2T2NHB2</accession>
<dbReference type="SUPFAM" id="SSF63829">
    <property type="entry name" value="Calcium-dependent phosphotriesterase"/>
    <property type="match status" value="1"/>
</dbReference>
<dbReference type="InterPro" id="IPR052998">
    <property type="entry name" value="Hetero-Diels-Alderase-like"/>
</dbReference>
<feature type="chain" id="PRO_5015753340" description="Calcium-dependent phosphotriesterase" evidence="1">
    <location>
        <begin position="22"/>
        <end position="325"/>
    </location>
</feature>
<feature type="signal peptide" evidence="1">
    <location>
        <begin position="1"/>
        <end position="21"/>
    </location>
</feature>
<dbReference type="AlphaFoldDB" id="A0A2T2NHB2"/>
<dbReference type="InterPro" id="IPR011042">
    <property type="entry name" value="6-blade_b-propeller_TolB-like"/>
</dbReference>
<name>A0A2T2NHB2_CORCC</name>
<dbReference type="STRING" id="1448308.A0A2T2NHB2"/>
<dbReference type="OrthoDB" id="9977941at2759"/>
<sequence length="325" mass="35264">MNCILPFLIFFLQCFSIKTEAASRETTTLPRTAELVHQFPNGTWVENIAVRQNGRLLVTFVNIPELWEVDPSTTPATVQRLHQFNGTRLALGIAEFEPDRFTVATDNQIYVVDMNLDPPAITFLTRIQDTTLNGMTWLPPPTSRILSSDTSGGVIWAIDPHTGIFNITLWDETMFPVAGVRRSLVGINGIRYERQSGYLYYVNLSKLLFCRVRVNAATARAAGPYEVLREGVMADDFALAQDGRGTAYLAGLDRNVVYRATPDGSVEVVAGSQGSAELAGATSAAFGRTSADSGTLYVTTGGATAAPVNGTYTEGGKIMAIRGLL</sequence>
<protein>
    <recommendedName>
        <fullName evidence="4">Calcium-dependent phosphotriesterase</fullName>
    </recommendedName>
</protein>